<name>A0A166CLS5_9AGAM</name>
<gene>
    <name evidence="1" type="ORF">FIBSPDRAFT_897093</name>
</gene>
<evidence type="ECO:0000313" key="2">
    <source>
        <dbReference type="Proteomes" id="UP000076532"/>
    </source>
</evidence>
<proteinExistence type="predicted"/>
<organism evidence="1 2">
    <name type="scientific">Athelia psychrophila</name>
    <dbReference type="NCBI Taxonomy" id="1759441"/>
    <lineage>
        <taxon>Eukaryota</taxon>
        <taxon>Fungi</taxon>
        <taxon>Dikarya</taxon>
        <taxon>Basidiomycota</taxon>
        <taxon>Agaricomycotina</taxon>
        <taxon>Agaricomycetes</taxon>
        <taxon>Agaricomycetidae</taxon>
        <taxon>Atheliales</taxon>
        <taxon>Atheliaceae</taxon>
        <taxon>Athelia</taxon>
    </lineage>
</organism>
<keyword evidence="2" id="KW-1185">Reference proteome</keyword>
<reference evidence="1 2" key="1">
    <citation type="journal article" date="2016" name="Mol. Biol. Evol.">
        <title>Comparative Genomics of Early-Diverging Mushroom-Forming Fungi Provides Insights into the Origins of Lignocellulose Decay Capabilities.</title>
        <authorList>
            <person name="Nagy L.G."/>
            <person name="Riley R."/>
            <person name="Tritt A."/>
            <person name="Adam C."/>
            <person name="Daum C."/>
            <person name="Floudas D."/>
            <person name="Sun H."/>
            <person name="Yadav J.S."/>
            <person name="Pangilinan J."/>
            <person name="Larsson K.H."/>
            <person name="Matsuura K."/>
            <person name="Barry K."/>
            <person name="Labutti K."/>
            <person name="Kuo R."/>
            <person name="Ohm R.A."/>
            <person name="Bhattacharya S.S."/>
            <person name="Shirouzu T."/>
            <person name="Yoshinaga Y."/>
            <person name="Martin F.M."/>
            <person name="Grigoriev I.V."/>
            <person name="Hibbett D.S."/>
        </authorList>
    </citation>
    <scope>NUCLEOTIDE SEQUENCE [LARGE SCALE GENOMIC DNA]</scope>
    <source>
        <strain evidence="1 2">CBS 109695</strain>
    </source>
</reference>
<evidence type="ECO:0000313" key="1">
    <source>
        <dbReference type="EMBL" id="KZP13792.1"/>
    </source>
</evidence>
<dbReference type="Proteomes" id="UP000076532">
    <property type="component" value="Unassembled WGS sequence"/>
</dbReference>
<sequence length="441" mass="50186">MHNIFVPYISGERDLSTALLLTHVSHHWRKAAHNLYVVWKDLNHDTSPLHWQLSRSTLKFDMKLSLLPIQFSSLYRCIAIPRGTHQYAADLISDRSHLRNKRSIRNLSIITSATNDLDCLIETCDFTQWTSLKSLSIRNATEGYFKLCIPDGAYIKSLKSLHLFGLDGLRLPQISSLETLVLSGLKKIPLEEVVLYLSGLPCIRAHELHRKPIDFTSQLIQTLPALLPADALLCLTSVRIFRLRSRHENTHYLRYLLSFLSPLSTISYLQMEIEHELNDLTTMLRPLFSQHRFSGLHTATFRLIKPNDCDLRGLLNALACSSQATIWLSSHKEFTLELRPAEIQAGVPDLGGCPPLERVNFLIATEYSLQEFLEIATARKRGLKTIKTSCATLHELRASQLWTLALKDKVSCNQKKTRRHAHITCEGHDSVELCLEPTRNG</sequence>
<protein>
    <recommendedName>
        <fullName evidence="3">F-box domain-containing protein</fullName>
    </recommendedName>
</protein>
<dbReference type="EMBL" id="KV417627">
    <property type="protein sequence ID" value="KZP13792.1"/>
    <property type="molecule type" value="Genomic_DNA"/>
</dbReference>
<evidence type="ECO:0008006" key="3">
    <source>
        <dbReference type="Google" id="ProtNLM"/>
    </source>
</evidence>
<dbReference type="AlphaFoldDB" id="A0A166CLS5"/>
<accession>A0A166CLS5</accession>